<feature type="non-terminal residue" evidence="1">
    <location>
        <position position="1"/>
    </location>
</feature>
<reference evidence="1 2" key="1">
    <citation type="submission" date="2020-04" db="EMBL/GenBank/DDBJ databases">
        <title>Genome sequence of Streptomyces galbus strain I339.</title>
        <authorList>
            <person name="Silva E.A.N."/>
            <person name="Merces M."/>
            <person name="Castelo Branco A.P.O.T."/>
            <person name="Vasconcelos P.C."/>
            <person name="Costa N.P."/>
            <person name="Marinho G.C.S."/>
            <person name="Oliveira C.J.B."/>
            <person name="Araujo D."/>
            <person name="Rodrigues Junior V.S."/>
            <person name="Almeida R."/>
            <person name="Silva Filho U.R."/>
            <person name="Andrade A.S.A."/>
            <person name="Cibulski S.P."/>
        </authorList>
    </citation>
    <scope>NUCLEOTIDE SEQUENCE [LARGE SCALE GENOMIC DNA]</scope>
    <source>
        <strain evidence="1 2">I339</strain>
    </source>
</reference>
<sequence>LGHELGLHHLPAPARPGGRWEVVKAEFVPQMFDVDAGRVVDLDRALAQGAELRGVRDRIRDVVLSRGAAADGLVMGK</sequence>
<keyword evidence="2" id="KW-1185">Reference proteome</keyword>
<accession>A0ABX1IXX1</accession>
<name>A0ABX1IXX1_STRGB</name>
<proteinExistence type="predicted"/>
<evidence type="ECO:0000313" key="2">
    <source>
        <dbReference type="Proteomes" id="UP000744032"/>
    </source>
</evidence>
<dbReference type="Proteomes" id="UP000744032">
    <property type="component" value="Unassembled WGS sequence"/>
</dbReference>
<organism evidence="1 2">
    <name type="scientific">Streptomyces galbus</name>
    <dbReference type="NCBI Taxonomy" id="33898"/>
    <lineage>
        <taxon>Bacteria</taxon>
        <taxon>Bacillati</taxon>
        <taxon>Actinomycetota</taxon>
        <taxon>Actinomycetes</taxon>
        <taxon>Kitasatosporales</taxon>
        <taxon>Streptomycetaceae</taxon>
        <taxon>Streptomyces</taxon>
    </lineage>
</organism>
<comment type="caution">
    <text evidence="1">The sequence shown here is derived from an EMBL/GenBank/DDBJ whole genome shotgun (WGS) entry which is preliminary data.</text>
</comment>
<protein>
    <submittedName>
        <fullName evidence="1">CapA family protein</fullName>
    </submittedName>
</protein>
<gene>
    <name evidence="1" type="ORF">HF200_33605</name>
</gene>
<evidence type="ECO:0000313" key="1">
    <source>
        <dbReference type="EMBL" id="NKQ29121.1"/>
    </source>
</evidence>
<dbReference type="EMBL" id="JAAXMD010000616">
    <property type="protein sequence ID" value="NKQ29121.1"/>
    <property type="molecule type" value="Genomic_DNA"/>
</dbReference>